<dbReference type="Pfam" id="PF09842">
    <property type="entry name" value="DUF2069"/>
    <property type="match status" value="1"/>
</dbReference>
<accession>A0AB74U7S4</accession>
<sequence>MSEGPAAEPSADTSSDASIKARRGVWIAYLVLLALLILGGIWRYSQAHAEAAALVVRALPLLLFLPTLLLRRRRGHLWLTAVGLLYLAQGGLIMANGGVSALVIVEMLAAAALAVSAFRYFRSQSPRQRPSS</sequence>
<keyword evidence="1" id="KW-0472">Membrane</keyword>
<keyword evidence="1" id="KW-0812">Transmembrane</keyword>
<protein>
    <submittedName>
        <fullName evidence="2">DUF2069 domain-containing protein</fullName>
    </submittedName>
</protein>
<feature type="transmembrane region" description="Helical" evidence="1">
    <location>
        <begin position="77"/>
        <end position="95"/>
    </location>
</feature>
<dbReference type="AlphaFoldDB" id="A0AB74U7S4"/>
<name>A0AB74U7S4_9GAMM</name>
<keyword evidence="1" id="KW-1133">Transmembrane helix</keyword>
<dbReference type="RefSeq" id="WP_353978827.1">
    <property type="nucleotide sequence ID" value="NZ_CP159578.1"/>
</dbReference>
<proteinExistence type="predicted"/>
<evidence type="ECO:0000313" key="2">
    <source>
        <dbReference type="EMBL" id="XCJ77783.1"/>
    </source>
</evidence>
<dbReference type="EMBL" id="CP159578">
    <property type="protein sequence ID" value="XCJ77783.1"/>
    <property type="molecule type" value="Genomic_DNA"/>
</dbReference>
<reference evidence="2" key="1">
    <citation type="submission" date="2024-06" db="EMBL/GenBank/DDBJ databases">
        <title>Complete genome of Salinicola endophyticus HNIBRBA4755.</title>
        <authorList>
            <person name="Shin S.Y."/>
            <person name="Kang H."/>
            <person name="Song J."/>
        </authorList>
    </citation>
    <scope>NUCLEOTIDE SEQUENCE</scope>
    <source>
        <strain evidence="2">HNIBRBA4755</strain>
    </source>
</reference>
<feature type="transmembrane region" description="Helical" evidence="1">
    <location>
        <begin position="51"/>
        <end position="70"/>
    </location>
</feature>
<feature type="transmembrane region" description="Helical" evidence="1">
    <location>
        <begin position="101"/>
        <end position="121"/>
    </location>
</feature>
<feature type="transmembrane region" description="Helical" evidence="1">
    <location>
        <begin position="26"/>
        <end position="45"/>
    </location>
</feature>
<organism evidence="2">
    <name type="scientific">Salinicola endophyticus</name>
    <dbReference type="NCBI Taxonomy" id="1949083"/>
    <lineage>
        <taxon>Bacteria</taxon>
        <taxon>Pseudomonadati</taxon>
        <taxon>Pseudomonadota</taxon>
        <taxon>Gammaproteobacteria</taxon>
        <taxon>Oceanospirillales</taxon>
        <taxon>Halomonadaceae</taxon>
        <taxon>Salinicola</taxon>
    </lineage>
</organism>
<gene>
    <name evidence="2" type="ORF">ABV408_09955</name>
</gene>
<dbReference type="InterPro" id="IPR018643">
    <property type="entry name" value="DUF2069_membrane"/>
</dbReference>
<evidence type="ECO:0000256" key="1">
    <source>
        <dbReference type="SAM" id="Phobius"/>
    </source>
</evidence>